<dbReference type="InterPro" id="IPR001663">
    <property type="entry name" value="Rng_hydr_dOase-A"/>
</dbReference>
<dbReference type="EMBL" id="JBHRTR010000034">
    <property type="protein sequence ID" value="MFC3229705.1"/>
    <property type="molecule type" value="Genomic_DNA"/>
</dbReference>
<dbReference type="SUPFAM" id="SSF55961">
    <property type="entry name" value="Bet v1-like"/>
    <property type="match status" value="1"/>
</dbReference>
<evidence type="ECO:0000256" key="6">
    <source>
        <dbReference type="ARBA" id="ARBA00023014"/>
    </source>
</evidence>
<dbReference type="RefSeq" id="WP_379904160.1">
    <property type="nucleotide sequence ID" value="NZ_JBHRTR010000034.1"/>
</dbReference>
<keyword evidence="3" id="KW-0479">Metal-binding</keyword>
<sequence length="382" mass="43002">MRHERQVELLKRLQGFDRRQPGPVAPASMRNPAAAYTDPARYERERERLFRRRPVLVCLSGDLAAPGDYVTAEPGGVPIVVLRARDGALRGFVNACRHRAAPLLAGRGAGMQTIQCGYHAWTYDQDGALIARPGTGTAFDDVPMRDCSLHRVAVAEAYGMVFARLVGEDAIDVDDALQGAQTELSDYGLGGYSHFETRSHVWNCNWKLILDTFTEAYHIPWLHKDTIAPDFVFRHMINDRFGLNPRTIGLRKTVYAEFDKPAEADWTLLPHATIQYFILPNALLVHQLDHVQMWRVEPLSVDRTRVHTSLYAPTPPETEKARNRWSRSLDILLNVTGTEDFPTMERIHANLASGLVPEVVYGAMETGLIDLHQCIDRLLAED</sequence>
<dbReference type="PANTHER" id="PTHR43756:SF5">
    <property type="entry name" value="CHOLINE MONOOXYGENASE, CHLOROPLASTIC"/>
    <property type="match status" value="1"/>
</dbReference>
<gene>
    <name evidence="8" type="ORF">ACFOGJ_20825</name>
</gene>
<organism evidence="8 9">
    <name type="scientific">Marinibaculum pumilum</name>
    <dbReference type="NCBI Taxonomy" id="1766165"/>
    <lineage>
        <taxon>Bacteria</taxon>
        <taxon>Pseudomonadati</taxon>
        <taxon>Pseudomonadota</taxon>
        <taxon>Alphaproteobacteria</taxon>
        <taxon>Rhodospirillales</taxon>
        <taxon>Rhodospirillaceae</taxon>
        <taxon>Marinibaculum</taxon>
    </lineage>
</organism>
<dbReference type="Gene3D" id="3.90.380.10">
    <property type="entry name" value="Naphthalene 1,2-dioxygenase Alpha Subunit, Chain A, domain 1"/>
    <property type="match status" value="2"/>
</dbReference>
<keyword evidence="9" id="KW-1185">Reference proteome</keyword>
<evidence type="ECO:0000256" key="1">
    <source>
        <dbReference type="ARBA" id="ARBA00001962"/>
    </source>
</evidence>
<dbReference type="Gene3D" id="2.102.10.10">
    <property type="entry name" value="Rieske [2Fe-2S] iron-sulphur domain"/>
    <property type="match status" value="1"/>
</dbReference>
<comment type="caution">
    <text evidence="8">The sequence shown here is derived from an EMBL/GenBank/DDBJ whole genome shotgun (WGS) entry which is preliminary data.</text>
</comment>
<dbReference type="SUPFAM" id="SSF50022">
    <property type="entry name" value="ISP domain"/>
    <property type="match status" value="1"/>
</dbReference>
<dbReference type="PANTHER" id="PTHR43756">
    <property type="entry name" value="CHOLINE MONOOXYGENASE, CHLOROPLASTIC"/>
    <property type="match status" value="1"/>
</dbReference>
<dbReference type="GO" id="GO:0051213">
    <property type="term" value="F:dioxygenase activity"/>
    <property type="evidence" value="ECO:0007669"/>
    <property type="project" value="UniProtKB-KW"/>
</dbReference>
<keyword evidence="6" id="KW-0411">Iron-sulfur</keyword>
<name>A0ABV7L4U9_9PROT</name>
<dbReference type="EC" id="1.14.13.-" evidence="8"/>
<protein>
    <submittedName>
        <fullName evidence="8">Aromatic ring-hydroxylating dioxygenase subunit alpha</fullName>
        <ecNumber evidence="8">1.14.13.-</ecNumber>
    </submittedName>
</protein>
<evidence type="ECO:0000256" key="3">
    <source>
        <dbReference type="ARBA" id="ARBA00022723"/>
    </source>
</evidence>
<dbReference type="Pfam" id="PF00848">
    <property type="entry name" value="Ring_hydroxyl_A"/>
    <property type="match status" value="1"/>
</dbReference>
<dbReference type="Pfam" id="PF00355">
    <property type="entry name" value="Rieske"/>
    <property type="match status" value="1"/>
</dbReference>
<evidence type="ECO:0000313" key="8">
    <source>
        <dbReference type="EMBL" id="MFC3229705.1"/>
    </source>
</evidence>
<keyword evidence="8" id="KW-0223">Dioxygenase</keyword>
<reference evidence="9" key="1">
    <citation type="journal article" date="2019" name="Int. J. Syst. Evol. Microbiol.">
        <title>The Global Catalogue of Microorganisms (GCM) 10K type strain sequencing project: providing services to taxonomists for standard genome sequencing and annotation.</title>
        <authorList>
            <consortium name="The Broad Institute Genomics Platform"/>
            <consortium name="The Broad Institute Genome Sequencing Center for Infectious Disease"/>
            <person name="Wu L."/>
            <person name="Ma J."/>
        </authorList>
    </citation>
    <scope>NUCLEOTIDE SEQUENCE [LARGE SCALE GENOMIC DNA]</scope>
    <source>
        <strain evidence="9">KCTC 42964</strain>
    </source>
</reference>
<comment type="cofactor">
    <cofactor evidence="1">
        <name>Fe cation</name>
        <dbReference type="ChEBI" id="CHEBI:24875"/>
    </cofactor>
</comment>
<dbReference type="Proteomes" id="UP001595528">
    <property type="component" value="Unassembled WGS sequence"/>
</dbReference>
<evidence type="ECO:0000313" key="9">
    <source>
        <dbReference type="Proteomes" id="UP001595528"/>
    </source>
</evidence>
<dbReference type="PRINTS" id="PR00090">
    <property type="entry name" value="RNGDIOXGNASE"/>
</dbReference>
<accession>A0ABV7L4U9</accession>
<keyword evidence="2" id="KW-0001">2Fe-2S</keyword>
<evidence type="ECO:0000256" key="4">
    <source>
        <dbReference type="ARBA" id="ARBA00023002"/>
    </source>
</evidence>
<keyword evidence="4 8" id="KW-0560">Oxidoreductase</keyword>
<evidence type="ECO:0000256" key="2">
    <source>
        <dbReference type="ARBA" id="ARBA00022714"/>
    </source>
</evidence>
<feature type="domain" description="Rieske" evidence="7">
    <location>
        <begin position="56"/>
        <end position="163"/>
    </location>
</feature>
<dbReference type="InterPro" id="IPR036922">
    <property type="entry name" value="Rieske_2Fe-2S_sf"/>
</dbReference>
<keyword evidence="5" id="KW-0408">Iron</keyword>
<evidence type="ECO:0000256" key="5">
    <source>
        <dbReference type="ARBA" id="ARBA00023004"/>
    </source>
</evidence>
<evidence type="ECO:0000259" key="7">
    <source>
        <dbReference type="PROSITE" id="PS51296"/>
    </source>
</evidence>
<proteinExistence type="predicted"/>
<dbReference type="CDD" id="cd03469">
    <property type="entry name" value="Rieske_RO_Alpha_N"/>
    <property type="match status" value="1"/>
</dbReference>
<dbReference type="InterPro" id="IPR017941">
    <property type="entry name" value="Rieske_2Fe-2S"/>
</dbReference>
<dbReference type="PROSITE" id="PS51296">
    <property type="entry name" value="RIESKE"/>
    <property type="match status" value="1"/>
</dbReference>
<dbReference type="InterPro" id="IPR015879">
    <property type="entry name" value="Ring_hydroxy_dOase_asu_C_dom"/>
</dbReference>